<dbReference type="Gene3D" id="2.120.10.30">
    <property type="entry name" value="TolB, C-terminal domain"/>
    <property type="match status" value="1"/>
</dbReference>
<sequence length="403" mass="43925">MYMRKRIIILLVLLVAVAGVWLAVDRFALFQDRVAPGEKISLDESANSSVATDTEQRPETVPYEIEEVVGGLAVPWSMAFSSSERILVTERPGRIRVIEAGKLLTQPLHTFSEVATGGEEGLMSLALHPQYAENRLVYASLAYETGQDMFVKVVRFEDKGDAIGDVTIIIDRIPAAQFHAGCRIAFGPDGKLYITTGDATEKNLAQDLGSLAGKILRVNADGSIPEDNPFPGSAVWSYGHRNPQGIDWHPVSGEFYSTEHGPSTFDGPAGGDEVNRIVKGANYGWPLISHEETREGTVAPLLVFTPAEAPGSALVYSGAVFPQFQNNLFFGALKGEGLMRVVISAENPDTVLSYEKLGDVNFGRIRDVAEGPDGYIYFSTSNRDGRGDPDAADDRVFRMRPKR</sequence>
<evidence type="ECO:0000313" key="4">
    <source>
        <dbReference type="Proteomes" id="UP000176952"/>
    </source>
</evidence>
<protein>
    <recommendedName>
        <fullName evidence="2">Glucose/Sorbosone dehydrogenase domain-containing protein</fullName>
    </recommendedName>
</protein>
<feature type="domain" description="Glucose/Sorbosone dehydrogenase" evidence="2">
    <location>
        <begin position="73"/>
        <end position="386"/>
    </location>
</feature>
<evidence type="ECO:0000256" key="1">
    <source>
        <dbReference type="SAM" id="MobiDB-lite"/>
    </source>
</evidence>
<evidence type="ECO:0000259" key="2">
    <source>
        <dbReference type="Pfam" id="PF07995"/>
    </source>
</evidence>
<dbReference type="Pfam" id="PF07995">
    <property type="entry name" value="GSDH"/>
    <property type="match status" value="1"/>
</dbReference>
<accession>A0A1G2B7E1</accession>
<dbReference type="EMBL" id="MHKD01000006">
    <property type="protein sequence ID" value="OGY85104.1"/>
    <property type="molecule type" value="Genomic_DNA"/>
</dbReference>
<dbReference type="AlphaFoldDB" id="A0A1G2B7E1"/>
<gene>
    <name evidence="3" type="ORF">A3F54_02450</name>
</gene>
<name>A0A1G2B7E1_9BACT</name>
<dbReference type="InterPro" id="IPR012938">
    <property type="entry name" value="Glc/Sorbosone_DH"/>
</dbReference>
<feature type="compositionally biased region" description="Basic and acidic residues" evidence="1">
    <location>
        <begin position="383"/>
        <end position="397"/>
    </location>
</feature>
<proteinExistence type="predicted"/>
<dbReference type="STRING" id="1798542.A3F54_02450"/>
<dbReference type="SUPFAM" id="SSF50952">
    <property type="entry name" value="Soluble quinoprotein glucose dehydrogenase"/>
    <property type="match status" value="1"/>
</dbReference>
<dbReference type="PANTHER" id="PTHR19328">
    <property type="entry name" value="HEDGEHOG-INTERACTING PROTEIN"/>
    <property type="match status" value="1"/>
</dbReference>
<evidence type="ECO:0000313" key="3">
    <source>
        <dbReference type="EMBL" id="OGY85104.1"/>
    </source>
</evidence>
<organism evidence="3 4">
    <name type="scientific">Candidatus Kerfeldbacteria bacterium RIFCSPHIGHO2_12_FULL_48_17</name>
    <dbReference type="NCBI Taxonomy" id="1798542"/>
    <lineage>
        <taxon>Bacteria</taxon>
        <taxon>Candidatus Kerfeldiibacteriota</taxon>
    </lineage>
</organism>
<dbReference type="PANTHER" id="PTHR19328:SF13">
    <property type="entry name" value="HIPL1 PROTEIN"/>
    <property type="match status" value="1"/>
</dbReference>
<dbReference type="Proteomes" id="UP000176952">
    <property type="component" value="Unassembled WGS sequence"/>
</dbReference>
<dbReference type="InterPro" id="IPR011042">
    <property type="entry name" value="6-blade_b-propeller_TolB-like"/>
</dbReference>
<feature type="region of interest" description="Disordered" evidence="1">
    <location>
        <begin position="380"/>
        <end position="403"/>
    </location>
</feature>
<reference evidence="3 4" key="1">
    <citation type="journal article" date="2016" name="Nat. Commun.">
        <title>Thousands of microbial genomes shed light on interconnected biogeochemical processes in an aquifer system.</title>
        <authorList>
            <person name="Anantharaman K."/>
            <person name="Brown C.T."/>
            <person name="Hug L.A."/>
            <person name="Sharon I."/>
            <person name="Castelle C.J."/>
            <person name="Probst A.J."/>
            <person name="Thomas B.C."/>
            <person name="Singh A."/>
            <person name="Wilkins M.J."/>
            <person name="Karaoz U."/>
            <person name="Brodie E.L."/>
            <person name="Williams K.H."/>
            <person name="Hubbard S.S."/>
            <person name="Banfield J.F."/>
        </authorList>
    </citation>
    <scope>NUCLEOTIDE SEQUENCE [LARGE SCALE GENOMIC DNA]</scope>
</reference>
<comment type="caution">
    <text evidence="3">The sequence shown here is derived from an EMBL/GenBank/DDBJ whole genome shotgun (WGS) entry which is preliminary data.</text>
</comment>
<dbReference type="InterPro" id="IPR011041">
    <property type="entry name" value="Quinoprot_gluc/sorb_DH_b-prop"/>
</dbReference>